<dbReference type="EMBL" id="JAHDVG010000465">
    <property type="protein sequence ID" value="KAH1183680.1"/>
    <property type="molecule type" value="Genomic_DNA"/>
</dbReference>
<gene>
    <name evidence="2" type="ORF">KIL84_014296</name>
</gene>
<dbReference type="PANTHER" id="PTHR33768:SF6">
    <property type="entry name" value="SI:CH211-284K5.2"/>
    <property type="match status" value="1"/>
</dbReference>
<evidence type="ECO:0000256" key="1">
    <source>
        <dbReference type="ARBA" id="ARBA00008315"/>
    </source>
</evidence>
<evidence type="ECO:0000313" key="3">
    <source>
        <dbReference type="Proteomes" id="UP000827986"/>
    </source>
</evidence>
<dbReference type="InterPro" id="IPR029488">
    <property type="entry name" value="Hmw/CFAP97"/>
</dbReference>
<accession>A0A9D3XR25</accession>
<dbReference type="InterPro" id="IPR038792">
    <property type="entry name" value="CFAP97D1/2"/>
</dbReference>
<name>A0A9D3XR25_9SAUR</name>
<dbReference type="Pfam" id="PF13879">
    <property type="entry name" value="Hmw_CFAP97"/>
    <property type="match status" value="1"/>
</dbReference>
<protein>
    <submittedName>
        <fullName evidence="2">Uncharacterized protein</fullName>
    </submittedName>
</protein>
<comment type="caution">
    <text evidence="2">The sequence shown here is derived from an EMBL/GenBank/DDBJ whole genome shotgun (WGS) entry which is preliminary data.</text>
</comment>
<proteinExistence type="inferred from homology"/>
<dbReference type="Proteomes" id="UP000827986">
    <property type="component" value="Unassembled WGS sequence"/>
</dbReference>
<dbReference type="PANTHER" id="PTHR33768">
    <property type="entry name" value="MIP11318P"/>
    <property type="match status" value="1"/>
</dbReference>
<evidence type="ECO:0000313" key="2">
    <source>
        <dbReference type="EMBL" id="KAH1183680.1"/>
    </source>
</evidence>
<sequence length="238" mass="27319">MSRGYQPILPAASRYLQEKWDKAAYCQHRSKVDSASPAVDTQGPQPPSHLQLNLKRMQLDRECRAIRERDDCIRSARLVAIVQSRGRVDNWNSYSVRSLSSERRRRELAQIGVENQRLVGRLRQQQSEYAREPWEHHWERVELIRNGIARYPRGMRALQLAWRWVRCSQLGTAPNSACSSPRRYSGRRAAIFRLLATAWRCGLPAVSAVHPPSRWVALWAAGPRSPRTHSARLAAPAL</sequence>
<dbReference type="AlphaFoldDB" id="A0A9D3XR25"/>
<comment type="similarity">
    <text evidence="1">Belongs to the CFAP97 family.</text>
</comment>
<organism evidence="2 3">
    <name type="scientific">Mauremys mutica</name>
    <name type="common">yellowpond turtle</name>
    <dbReference type="NCBI Taxonomy" id="74926"/>
    <lineage>
        <taxon>Eukaryota</taxon>
        <taxon>Metazoa</taxon>
        <taxon>Chordata</taxon>
        <taxon>Craniata</taxon>
        <taxon>Vertebrata</taxon>
        <taxon>Euteleostomi</taxon>
        <taxon>Archelosauria</taxon>
        <taxon>Testudinata</taxon>
        <taxon>Testudines</taxon>
        <taxon>Cryptodira</taxon>
        <taxon>Durocryptodira</taxon>
        <taxon>Testudinoidea</taxon>
        <taxon>Geoemydidae</taxon>
        <taxon>Geoemydinae</taxon>
        <taxon>Mauremys</taxon>
    </lineage>
</organism>
<keyword evidence="3" id="KW-1185">Reference proteome</keyword>
<reference evidence="2" key="1">
    <citation type="submission" date="2021-09" db="EMBL/GenBank/DDBJ databases">
        <title>The genome of Mauremys mutica provides insights into the evolution of semi-aquatic lifestyle.</title>
        <authorList>
            <person name="Gong S."/>
            <person name="Gao Y."/>
        </authorList>
    </citation>
    <scope>NUCLEOTIDE SEQUENCE</scope>
    <source>
        <strain evidence="2">MM-2020</strain>
        <tissue evidence="2">Muscle</tissue>
    </source>
</reference>